<keyword evidence="3" id="KW-1185">Reference proteome</keyword>
<dbReference type="Proteomes" id="UP001372338">
    <property type="component" value="Unassembled WGS sequence"/>
</dbReference>
<gene>
    <name evidence="2" type="ORF">RIF29_10308</name>
</gene>
<feature type="compositionally biased region" description="Basic residues" evidence="1">
    <location>
        <begin position="80"/>
        <end position="91"/>
    </location>
</feature>
<evidence type="ECO:0000313" key="2">
    <source>
        <dbReference type="EMBL" id="KAK7281926.1"/>
    </source>
</evidence>
<dbReference type="EMBL" id="JAYWIO010000002">
    <property type="protein sequence ID" value="KAK7281926.1"/>
    <property type="molecule type" value="Genomic_DNA"/>
</dbReference>
<dbReference type="AlphaFoldDB" id="A0AAN9FV47"/>
<evidence type="ECO:0000313" key="3">
    <source>
        <dbReference type="Proteomes" id="UP001372338"/>
    </source>
</evidence>
<protein>
    <submittedName>
        <fullName evidence="2">Uncharacterized protein</fullName>
    </submittedName>
</protein>
<feature type="region of interest" description="Disordered" evidence="1">
    <location>
        <begin position="68"/>
        <end position="91"/>
    </location>
</feature>
<proteinExistence type="predicted"/>
<evidence type="ECO:0000256" key="1">
    <source>
        <dbReference type="SAM" id="MobiDB-lite"/>
    </source>
</evidence>
<name>A0AAN9FV47_CROPI</name>
<accession>A0AAN9FV47</accession>
<reference evidence="2 3" key="1">
    <citation type="submission" date="2024-01" db="EMBL/GenBank/DDBJ databases">
        <title>The genomes of 5 underutilized Papilionoideae crops provide insights into root nodulation and disease resistanc.</title>
        <authorList>
            <person name="Yuan L."/>
        </authorList>
    </citation>
    <scope>NUCLEOTIDE SEQUENCE [LARGE SCALE GENOMIC DNA]</scope>
    <source>
        <strain evidence="2">ZHUSHIDOU_FW_LH</strain>
        <tissue evidence="2">Leaf</tissue>
    </source>
</reference>
<organism evidence="2 3">
    <name type="scientific">Crotalaria pallida</name>
    <name type="common">Smooth rattlebox</name>
    <name type="synonym">Crotalaria striata</name>
    <dbReference type="NCBI Taxonomy" id="3830"/>
    <lineage>
        <taxon>Eukaryota</taxon>
        <taxon>Viridiplantae</taxon>
        <taxon>Streptophyta</taxon>
        <taxon>Embryophyta</taxon>
        <taxon>Tracheophyta</taxon>
        <taxon>Spermatophyta</taxon>
        <taxon>Magnoliopsida</taxon>
        <taxon>eudicotyledons</taxon>
        <taxon>Gunneridae</taxon>
        <taxon>Pentapetalae</taxon>
        <taxon>rosids</taxon>
        <taxon>fabids</taxon>
        <taxon>Fabales</taxon>
        <taxon>Fabaceae</taxon>
        <taxon>Papilionoideae</taxon>
        <taxon>50 kb inversion clade</taxon>
        <taxon>genistoids sensu lato</taxon>
        <taxon>core genistoids</taxon>
        <taxon>Crotalarieae</taxon>
        <taxon>Crotalaria</taxon>
    </lineage>
</organism>
<sequence>MTGVDDRPRGGGNGPWMVHVVYVLARANDRLLPFTVVTGTARYLDVPKSDIDFAMLDNPYPYINPCECDTSRKGGSTNATKKKKQPKGRSE</sequence>
<comment type="caution">
    <text evidence="2">The sequence shown here is derived from an EMBL/GenBank/DDBJ whole genome shotgun (WGS) entry which is preliminary data.</text>
</comment>